<dbReference type="OrthoDB" id="8062037at2759"/>
<evidence type="ECO:0000313" key="2">
    <source>
        <dbReference type="Proteomes" id="UP001153555"/>
    </source>
</evidence>
<evidence type="ECO:0000313" key="1">
    <source>
        <dbReference type="EMBL" id="CAA0829996.1"/>
    </source>
</evidence>
<accession>A0A9N7RHE6</accession>
<gene>
    <name evidence="1" type="ORF">SHERM_25476</name>
</gene>
<comment type="caution">
    <text evidence="1">The sequence shown here is derived from an EMBL/GenBank/DDBJ whole genome shotgun (WGS) entry which is preliminary data.</text>
</comment>
<keyword evidence="2" id="KW-1185">Reference proteome</keyword>
<proteinExistence type="predicted"/>
<dbReference type="Proteomes" id="UP001153555">
    <property type="component" value="Unassembled WGS sequence"/>
</dbReference>
<reference evidence="1" key="1">
    <citation type="submission" date="2019-12" db="EMBL/GenBank/DDBJ databases">
        <authorList>
            <person name="Scholes J."/>
        </authorList>
    </citation>
    <scope>NUCLEOTIDE SEQUENCE</scope>
</reference>
<organism evidence="1 2">
    <name type="scientific">Striga hermonthica</name>
    <name type="common">Purple witchweed</name>
    <name type="synonym">Buchnera hermonthica</name>
    <dbReference type="NCBI Taxonomy" id="68872"/>
    <lineage>
        <taxon>Eukaryota</taxon>
        <taxon>Viridiplantae</taxon>
        <taxon>Streptophyta</taxon>
        <taxon>Embryophyta</taxon>
        <taxon>Tracheophyta</taxon>
        <taxon>Spermatophyta</taxon>
        <taxon>Magnoliopsida</taxon>
        <taxon>eudicotyledons</taxon>
        <taxon>Gunneridae</taxon>
        <taxon>Pentapetalae</taxon>
        <taxon>asterids</taxon>
        <taxon>lamiids</taxon>
        <taxon>Lamiales</taxon>
        <taxon>Orobanchaceae</taxon>
        <taxon>Buchnereae</taxon>
        <taxon>Striga</taxon>
    </lineage>
</organism>
<dbReference type="InterPro" id="IPR013083">
    <property type="entry name" value="Znf_RING/FYVE/PHD"/>
</dbReference>
<dbReference type="AlphaFoldDB" id="A0A9N7RHE6"/>
<name>A0A9N7RHE6_STRHE</name>
<dbReference type="SUPFAM" id="SSF57850">
    <property type="entry name" value="RING/U-box"/>
    <property type="match status" value="1"/>
</dbReference>
<dbReference type="EMBL" id="CACSLK010027801">
    <property type="protein sequence ID" value="CAA0829996.1"/>
    <property type="molecule type" value="Genomic_DNA"/>
</dbReference>
<sequence>MSSLNPSSSLPSSLDELSYHGASALYLPLVTVANPPHEVAVQVHPTNISMTLVESVDDLEALHWFWVKLGPSPVTRALIDALPVVSTPETGLECSICVVEYEINAAVKEMSCSNRFHRSCIYMSGDPNV</sequence>
<dbReference type="Gene3D" id="3.30.40.10">
    <property type="entry name" value="Zinc/RING finger domain, C3HC4 (zinc finger)"/>
    <property type="match status" value="1"/>
</dbReference>
<protein>
    <submittedName>
        <fullName evidence="1">RING/U-box superfamily protein</fullName>
    </submittedName>
</protein>